<keyword evidence="3" id="KW-0813">Transport</keyword>
<evidence type="ECO:0000256" key="5">
    <source>
        <dbReference type="ARBA" id="ARBA00022692"/>
    </source>
</evidence>
<dbReference type="GO" id="GO:0015562">
    <property type="term" value="F:efflux transmembrane transporter activity"/>
    <property type="evidence" value="ECO:0007669"/>
    <property type="project" value="InterPro"/>
</dbReference>
<accession>W9H7N8</accession>
<evidence type="ECO:0000256" key="7">
    <source>
        <dbReference type="ARBA" id="ARBA00023237"/>
    </source>
</evidence>
<dbReference type="GO" id="GO:1990281">
    <property type="term" value="C:efflux pump complex"/>
    <property type="evidence" value="ECO:0007669"/>
    <property type="project" value="TreeGrafter"/>
</dbReference>
<dbReference type="GO" id="GO:0009279">
    <property type="term" value="C:cell outer membrane"/>
    <property type="evidence" value="ECO:0007669"/>
    <property type="project" value="UniProtKB-SubCell"/>
</dbReference>
<dbReference type="PATRIC" id="fig|1385369.3.peg.986"/>
<comment type="subcellular location">
    <subcellularLocation>
        <location evidence="1">Cell outer membrane</location>
    </subcellularLocation>
</comment>
<dbReference type="OrthoDB" id="9789368at2"/>
<evidence type="ECO:0000256" key="6">
    <source>
        <dbReference type="ARBA" id="ARBA00023136"/>
    </source>
</evidence>
<evidence type="ECO:0000256" key="2">
    <source>
        <dbReference type="ARBA" id="ARBA00007613"/>
    </source>
</evidence>
<dbReference type="PANTHER" id="PTHR30026:SF22">
    <property type="entry name" value="OUTER MEMBRANE EFFLUX PROTEIN"/>
    <property type="match status" value="1"/>
</dbReference>
<dbReference type="InterPro" id="IPR010130">
    <property type="entry name" value="T1SS_OMP_TolC"/>
</dbReference>
<dbReference type="Pfam" id="PF02321">
    <property type="entry name" value="OEP"/>
    <property type="match status" value="2"/>
</dbReference>
<comment type="caution">
    <text evidence="9">The sequence shown here is derived from an EMBL/GenBank/DDBJ whole genome shotgun (WGS) entry which is preliminary data.</text>
</comment>
<evidence type="ECO:0000256" key="8">
    <source>
        <dbReference type="SAM" id="MobiDB-lite"/>
    </source>
</evidence>
<dbReference type="STRING" id="1385369.N825_20325"/>
<dbReference type="PANTHER" id="PTHR30026">
    <property type="entry name" value="OUTER MEMBRANE PROTEIN TOLC"/>
    <property type="match status" value="1"/>
</dbReference>
<sequence>MRRKSRLSGLARGTSLGAVLGGALLALVAGHPASAQSLEEALANAYATNPTIDSQRAQLRATDELVPQALSGYRPTLEAGADAGYSRQRSRGAGRTLDSNLAQRGVDLSVVQPLYSGGRTAAGTKRAEALVQAQRADLLSTEQSVLLDASTAYLDVVRDQAVVDLNINNEQVLRRQLDASRDRFNVGEITRTDVSQAESRLARAVSDRIQAEGALRASRAVYTRLIGSPPGQLTAPRLRFDLPATREETVSLAESNNPSVVAAEFTETAARNAVDQVRGELLPSANLRGTLSRTYEPSSSADRSDGASVTASVTIPLYQAGSVEARVREARQTASQRRIQIEEARRQVVENAIRAWEGLTTARATIESRQSQVRSSEIALEGVRQEALVGSRTTLDTLDSEQELLDARVELVRAQRDETVAAFSVLSATGQLTARQLGLQVKLYDHESHYKQVRDKWWGTDINE</sequence>
<proteinExistence type="inferred from homology"/>
<dbReference type="NCBIfam" id="TIGR01844">
    <property type="entry name" value="type_I_sec_TolC"/>
    <property type="match status" value="1"/>
</dbReference>
<organism evidence="9 10">
    <name type="scientific">Skermanella stibiiresistens SB22</name>
    <dbReference type="NCBI Taxonomy" id="1385369"/>
    <lineage>
        <taxon>Bacteria</taxon>
        <taxon>Pseudomonadati</taxon>
        <taxon>Pseudomonadota</taxon>
        <taxon>Alphaproteobacteria</taxon>
        <taxon>Rhodospirillales</taxon>
        <taxon>Azospirillaceae</taxon>
        <taxon>Skermanella</taxon>
    </lineage>
</organism>
<protein>
    <submittedName>
        <fullName evidence="9">Membrane protein</fullName>
    </submittedName>
</protein>
<dbReference type="EMBL" id="AVFL01000002">
    <property type="protein sequence ID" value="EWY42240.1"/>
    <property type="molecule type" value="Genomic_DNA"/>
</dbReference>
<gene>
    <name evidence="9" type="ORF">N825_20325</name>
</gene>
<evidence type="ECO:0000256" key="4">
    <source>
        <dbReference type="ARBA" id="ARBA00022452"/>
    </source>
</evidence>
<dbReference type="Proteomes" id="UP000019486">
    <property type="component" value="Unassembled WGS sequence"/>
</dbReference>
<dbReference type="GO" id="GO:0015288">
    <property type="term" value="F:porin activity"/>
    <property type="evidence" value="ECO:0007669"/>
    <property type="project" value="TreeGrafter"/>
</dbReference>
<dbReference type="RefSeq" id="WP_037447503.1">
    <property type="nucleotide sequence ID" value="NZ_AVFL01000002.1"/>
</dbReference>
<keyword evidence="5" id="KW-0812">Transmembrane</keyword>
<dbReference type="Gene3D" id="1.20.1600.10">
    <property type="entry name" value="Outer membrane efflux proteins (OEP)"/>
    <property type="match status" value="1"/>
</dbReference>
<keyword evidence="7" id="KW-0998">Cell outer membrane</keyword>
<dbReference type="InterPro" id="IPR003423">
    <property type="entry name" value="OMP_efflux"/>
</dbReference>
<reference evidence="9 10" key="1">
    <citation type="submission" date="2013-08" db="EMBL/GenBank/DDBJ databases">
        <title>The genome sequence of Skermanella stibiiresistens.</title>
        <authorList>
            <person name="Zhu W."/>
            <person name="Wang G."/>
        </authorList>
    </citation>
    <scope>NUCLEOTIDE SEQUENCE [LARGE SCALE GENOMIC DNA]</scope>
    <source>
        <strain evidence="9 10">SB22</strain>
    </source>
</reference>
<evidence type="ECO:0000256" key="1">
    <source>
        <dbReference type="ARBA" id="ARBA00004442"/>
    </source>
</evidence>
<dbReference type="SUPFAM" id="SSF56954">
    <property type="entry name" value="Outer membrane efflux proteins (OEP)"/>
    <property type="match status" value="1"/>
</dbReference>
<name>W9H7N8_9PROT</name>
<evidence type="ECO:0000313" key="10">
    <source>
        <dbReference type="Proteomes" id="UP000019486"/>
    </source>
</evidence>
<dbReference type="AlphaFoldDB" id="W9H7N8"/>
<keyword evidence="6" id="KW-0472">Membrane</keyword>
<feature type="region of interest" description="Disordered" evidence="8">
    <location>
        <begin position="288"/>
        <end position="308"/>
    </location>
</feature>
<keyword evidence="4" id="KW-1134">Transmembrane beta strand</keyword>
<evidence type="ECO:0000313" key="9">
    <source>
        <dbReference type="EMBL" id="EWY42240.1"/>
    </source>
</evidence>
<dbReference type="InterPro" id="IPR051906">
    <property type="entry name" value="TolC-like"/>
</dbReference>
<evidence type="ECO:0000256" key="3">
    <source>
        <dbReference type="ARBA" id="ARBA00022448"/>
    </source>
</evidence>
<keyword evidence="10" id="KW-1185">Reference proteome</keyword>
<comment type="similarity">
    <text evidence="2">Belongs to the outer membrane factor (OMF) (TC 1.B.17) family.</text>
</comment>